<organism evidence="1 2">
    <name type="scientific">Gimesia aquarii</name>
    <dbReference type="NCBI Taxonomy" id="2527964"/>
    <lineage>
        <taxon>Bacteria</taxon>
        <taxon>Pseudomonadati</taxon>
        <taxon>Planctomycetota</taxon>
        <taxon>Planctomycetia</taxon>
        <taxon>Planctomycetales</taxon>
        <taxon>Planctomycetaceae</taxon>
        <taxon>Gimesia</taxon>
    </lineage>
</organism>
<evidence type="ECO:0000313" key="2">
    <source>
        <dbReference type="Proteomes" id="UP000318384"/>
    </source>
</evidence>
<dbReference type="AlphaFoldDB" id="A0A517WTX8"/>
<proteinExistence type="predicted"/>
<gene>
    <name evidence="1" type="ORF">V202x_20900</name>
</gene>
<accession>A0A517WTX8</accession>
<dbReference type="EMBL" id="CP037422">
    <property type="protein sequence ID" value="QDU08720.1"/>
    <property type="molecule type" value="Genomic_DNA"/>
</dbReference>
<sequence>MGSHPYWYFEKYEGDVDDALQTLREREFNAGRYNPVIPFPNFPPGPNSPSPGAQHLSIDEIMEDAAEDGTRSILDLDHVSDYPDFCAVAPLDDDVLQNLYGTTQPTRAMIEQNMDFLEDVERGQGVYIILYEDGQPNEVFFAGYSFD</sequence>
<dbReference type="OrthoDB" id="290002at2"/>
<dbReference type="Proteomes" id="UP000318384">
    <property type="component" value="Chromosome"/>
</dbReference>
<evidence type="ECO:0000313" key="1">
    <source>
        <dbReference type="EMBL" id="QDU08720.1"/>
    </source>
</evidence>
<reference evidence="1 2" key="1">
    <citation type="submission" date="2019-03" db="EMBL/GenBank/DDBJ databases">
        <title>Deep-cultivation of Planctomycetes and their phenomic and genomic characterization uncovers novel biology.</title>
        <authorList>
            <person name="Wiegand S."/>
            <person name="Jogler M."/>
            <person name="Boedeker C."/>
            <person name="Pinto D."/>
            <person name="Vollmers J."/>
            <person name="Rivas-Marin E."/>
            <person name="Kohn T."/>
            <person name="Peeters S.H."/>
            <person name="Heuer A."/>
            <person name="Rast P."/>
            <person name="Oberbeckmann S."/>
            <person name="Bunk B."/>
            <person name="Jeske O."/>
            <person name="Meyerdierks A."/>
            <person name="Storesund J.E."/>
            <person name="Kallscheuer N."/>
            <person name="Luecker S."/>
            <person name="Lage O.M."/>
            <person name="Pohl T."/>
            <person name="Merkel B.J."/>
            <person name="Hornburger P."/>
            <person name="Mueller R.-W."/>
            <person name="Bruemmer F."/>
            <person name="Labrenz M."/>
            <person name="Spormann A.M."/>
            <person name="Op den Camp H."/>
            <person name="Overmann J."/>
            <person name="Amann R."/>
            <person name="Jetten M.S.M."/>
            <person name="Mascher T."/>
            <person name="Medema M.H."/>
            <person name="Devos D.P."/>
            <person name="Kaster A.-K."/>
            <person name="Ovreas L."/>
            <person name="Rohde M."/>
            <person name="Galperin M.Y."/>
            <person name="Jogler C."/>
        </authorList>
    </citation>
    <scope>NUCLEOTIDE SEQUENCE [LARGE SCALE GENOMIC DNA]</scope>
    <source>
        <strain evidence="1 2">V202</strain>
    </source>
</reference>
<dbReference type="RefSeq" id="WP_145173859.1">
    <property type="nucleotide sequence ID" value="NZ_CP037422.1"/>
</dbReference>
<keyword evidence="2" id="KW-1185">Reference proteome</keyword>
<name>A0A517WTX8_9PLAN</name>
<protein>
    <submittedName>
        <fullName evidence="1">Uncharacterized protein</fullName>
    </submittedName>
</protein>